<evidence type="ECO:0000256" key="2">
    <source>
        <dbReference type="ARBA" id="ARBA00023015"/>
    </source>
</evidence>
<feature type="domain" description="RNA polymerase sigma factor 70 region 4 type 2" evidence="7">
    <location>
        <begin position="169"/>
        <end position="218"/>
    </location>
</feature>
<keyword evidence="3" id="KW-0731">Sigma factor</keyword>
<dbReference type="Proteomes" id="UP000006056">
    <property type="component" value="Chromosome"/>
</dbReference>
<dbReference type="InterPro" id="IPR013324">
    <property type="entry name" value="RNA_pol_sigma_r3/r4-like"/>
</dbReference>
<keyword evidence="2" id="KW-0805">Transcription regulation</keyword>
<dbReference type="AlphaFoldDB" id="I3ZJ23"/>
<dbReference type="PANTHER" id="PTHR43133:SF8">
    <property type="entry name" value="RNA POLYMERASE SIGMA FACTOR HI_1459-RELATED"/>
    <property type="match status" value="1"/>
</dbReference>
<dbReference type="Pfam" id="PF04542">
    <property type="entry name" value="Sigma70_r2"/>
    <property type="match status" value="1"/>
</dbReference>
<dbReference type="RefSeq" id="WP_014786505.1">
    <property type="nucleotide sequence ID" value="NC_018014.1"/>
</dbReference>
<dbReference type="GO" id="GO:0003677">
    <property type="term" value="F:DNA binding"/>
    <property type="evidence" value="ECO:0007669"/>
    <property type="project" value="UniProtKB-KW"/>
</dbReference>
<dbReference type="SUPFAM" id="SSF88946">
    <property type="entry name" value="Sigma2 domain of RNA polymerase sigma factors"/>
    <property type="match status" value="1"/>
</dbReference>
<dbReference type="InterPro" id="IPR014284">
    <property type="entry name" value="RNA_pol_sigma-70_dom"/>
</dbReference>
<name>I3ZJ23_TERRK</name>
<dbReference type="CDD" id="cd06171">
    <property type="entry name" value="Sigma70_r4"/>
    <property type="match status" value="1"/>
</dbReference>
<dbReference type="STRING" id="926566.Terro_3009"/>
<organism evidence="8 9">
    <name type="scientific">Terriglobus roseus (strain DSM 18391 / NRRL B-41598 / KBS 63)</name>
    <dbReference type="NCBI Taxonomy" id="926566"/>
    <lineage>
        <taxon>Bacteria</taxon>
        <taxon>Pseudomonadati</taxon>
        <taxon>Acidobacteriota</taxon>
        <taxon>Terriglobia</taxon>
        <taxon>Terriglobales</taxon>
        <taxon>Acidobacteriaceae</taxon>
        <taxon>Terriglobus</taxon>
    </lineage>
</organism>
<keyword evidence="9" id="KW-1185">Reference proteome</keyword>
<proteinExistence type="inferred from homology"/>
<dbReference type="SUPFAM" id="SSF88659">
    <property type="entry name" value="Sigma3 and sigma4 domains of RNA polymerase sigma factors"/>
    <property type="match status" value="1"/>
</dbReference>
<dbReference type="InterPro" id="IPR013325">
    <property type="entry name" value="RNA_pol_sigma_r2"/>
</dbReference>
<keyword evidence="5" id="KW-0804">Transcription</keyword>
<dbReference type="InterPro" id="IPR013249">
    <property type="entry name" value="RNA_pol_sigma70_r4_t2"/>
</dbReference>
<dbReference type="GO" id="GO:0006352">
    <property type="term" value="P:DNA-templated transcription initiation"/>
    <property type="evidence" value="ECO:0007669"/>
    <property type="project" value="InterPro"/>
</dbReference>
<evidence type="ECO:0000256" key="1">
    <source>
        <dbReference type="ARBA" id="ARBA00010641"/>
    </source>
</evidence>
<evidence type="ECO:0000259" key="6">
    <source>
        <dbReference type="Pfam" id="PF04542"/>
    </source>
</evidence>
<gene>
    <name evidence="8" type="ordered locus">Terro_3009</name>
</gene>
<accession>I3ZJ23</accession>
<reference evidence="8 9" key="1">
    <citation type="submission" date="2012-06" db="EMBL/GenBank/DDBJ databases">
        <title>Complete genome of Terriglobus roseus DSM 18391.</title>
        <authorList>
            <consortium name="US DOE Joint Genome Institute (JGI-PGF)"/>
            <person name="Lucas S."/>
            <person name="Copeland A."/>
            <person name="Lapidus A."/>
            <person name="Glavina del Rio T."/>
            <person name="Dalin E."/>
            <person name="Tice H."/>
            <person name="Bruce D."/>
            <person name="Goodwin L."/>
            <person name="Pitluck S."/>
            <person name="Peters L."/>
            <person name="Mikhailova N."/>
            <person name="Munk A.C.C."/>
            <person name="Kyrpides N."/>
            <person name="Mavromatis K."/>
            <person name="Ivanova N."/>
            <person name="Brettin T."/>
            <person name="Detter J.C."/>
            <person name="Han C."/>
            <person name="Larimer F."/>
            <person name="Land M."/>
            <person name="Hauser L."/>
            <person name="Markowitz V."/>
            <person name="Cheng J.-F."/>
            <person name="Hugenholtz P."/>
            <person name="Woyke T."/>
            <person name="Wu D."/>
            <person name="Brambilla E."/>
            <person name="Klenk H.-P."/>
            <person name="Eisen J.A."/>
        </authorList>
    </citation>
    <scope>NUCLEOTIDE SEQUENCE [LARGE SCALE GENOMIC DNA]</scope>
    <source>
        <strain evidence="9">DSM 18391 / NRRL B-41598 / KBS 63</strain>
    </source>
</reference>
<evidence type="ECO:0000256" key="3">
    <source>
        <dbReference type="ARBA" id="ARBA00023082"/>
    </source>
</evidence>
<dbReference type="NCBIfam" id="TIGR02937">
    <property type="entry name" value="sigma70-ECF"/>
    <property type="match status" value="1"/>
</dbReference>
<sequence>MTKPPSPSFGIVPAVLLPERESRSTDPALERGSFLFSAFSSIRLNLSSDEDLARLLLEGSAEALAVLFRRHSRLVYGIVRKVLRNDAEAEDTLQTVFFDVFRSIHQFEASRGSFKTWLLLFAYHRAYNQRRLMHARRYEDTDALQDLSPTQLGQVNLHSRYAVSELSFAMKEALQKLKPQQQRAIELIYFDGLTPEEVSLQTGETVRAVRHNLYRGIDALRALLSTPDRRPTESQRGTP</sequence>
<protein>
    <submittedName>
        <fullName evidence="8">RNA polymerase sigma factor, sigma-70 family</fullName>
    </submittedName>
</protein>
<dbReference type="InterPro" id="IPR039425">
    <property type="entry name" value="RNA_pol_sigma-70-like"/>
</dbReference>
<dbReference type="KEGG" id="trs:Terro_3009"/>
<keyword evidence="4" id="KW-0238">DNA-binding</keyword>
<dbReference type="eggNOG" id="COG1595">
    <property type="taxonomic scope" value="Bacteria"/>
</dbReference>
<dbReference type="Gene3D" id="1.10.10.10">
    <property type="entry name" value="Winged helix-like DNA-binding domain superfamily/Winged helix DNA-binding domain"/>
    <property type="match status" value="1"/>
</dbReference>
<dbReference type="Pfam" id="PF08281">
    <property type="entry name" value="Sigma70_r4_2"/>
    <property type="match status" value="1"/>
</dbReference>
<dbReference type="Gene3D" id="1.10.1740.10">
    <property type="match status" value="1"/>
</dbReference>
<comment type="similarity">
    <text evidence="1">Belongs to the sigma-70 factor family. ECF subfamily.</text>
</comment>
<dbReference type="PANTHER" id="PTHR43133">
    <property type="entry name" value="RNA POLYMERASE ECF-TYPE SIGMA FACTO"/>
    <property type="match status" value="1"/>
</dbReference>
<dbReference type="InterPro" id="IPR007627">
    <property type="entry name" value="RNA_pol_sigma70_r2"/>
</dbReference>
<evidence type="ECO:0000256" key="4">
    <source>
        <dbReference type="ARBA" id="ARBA00023125"/>
    </source>
</evidence>
<evidence type="ECO:0000259" key="7">
    <source>
        <dbReference type="Pfam" id="PF08281"/>
    </source>
</evidence>
<evidence type="ECO:0000313" key="9">
    <source>
        <dbReference type="Proteomes" id="UP000006056"/>
    </source>
</evidence>
<feature type="domain" description="RNA polymerase sigma-70 region 2" evidence="6">
    <location>
        <begin position="67"/>
        <end position="131"/>
    </location>
</feature>
<evidence type="ECO:0000313" key="8">
    <source>
        <dbReference type="EMBL" id="AFL89241.1"/>
    </source>
</evidence>
<dbReference type="EMBL" id="CP003379">
    <property type="protein sequence ID" value="AFL89241.1"/>
    <property type="molecule type" value="Genomic_DNA"/>
</dbReference>
<dbReference type="GO" id="GO:0016987">
    <property type="term" value="F:sigma factor activity"/>
    <property type="evidence" value="ECO:0007669"/>
    <property type="project" value="UniProtKB-KW"/>
</dbReference>
<dbReference type="HOGENOM" id="CLU_047691_9_3_0"/>
<dbReference type="InterPro" id="IPR036388">
    <property type="entry name" value="WH-like_DNA-bd_sf"/>
</dbReference>
<evidence type="ECO:0000256" key="5">
    <source>
        <dbReference type="ARBA" id="ARBA00023163"/>
    </source>
</evidence>